<feature type="region of interest" description="Disordered" evidence="1">
    <location>
        <begin position="123"/>
        <end position="142"/>
    </location>
</feature>
<dbReference type="AlphaFoldDB" id="A0A917MJF0"/>
<feature type="domain" description="Tlde1" evidence="2">
    <location>
        <begin position="256"/>
        <end position="359"/>
    </location>
</feature>
<keyword evidence="4" id="KW-1185">Reference proteome</keyword>
<accession>A0A917MJF0</accession>
<evidence type="ECO:0000256" key="1">
    <source>
        <dbReference type="SAM" id="MobiDB-lite"/>
    </source>
</evidence>
<reference evidence="3" key="1">
    <citation type="journal article" date="2014" name="Int. J. Syst. Evol. Microbiol.">
        <title>Complete genome sequence of Corynebacterium casei LMG S-19264T (=DSM 44701T), isolated from a smear-ripened cheese.</title>
        <authorList>
            <consortium name="US DOE Joint Genome Institute (JGI-PGF)"/>
            <person name="Walter F."/>
            <person name="Albersmeier A."/>
            <person name="Kalinowski J."/>
            <person name="Ruckert C."/>
        </authorList>
    </citation>
    <scope>NUCLEOTIDE SEQUENCE</scope>
    <source>
        <strain evidence="3">CGMCC 1.12214</strain>
    </source>
</reference>
<dbReference type="InterPro" id="IPR021225">
    <property type="entry name" value="Tlde1_dom"/>
</dbReference>
<protein>
    <recommendedName>
        <fullName evidence="2">Tlde1 domain-containing protein</fullName>
    </recommendedName>
</protein>
<evidence type="ECO:0000313" key="4">
    <source>
        <dbReference type="Proteomes" id="UP000603912"/>
    </source>
</evidence>
<organism evidence="3 4">
    <name type="scientific">Alsobacter metallidurans</name>
    <dbReference type="NCBI Taxonomy" id="340221"/>
    <lineage>
        <taxon>Bacteria</taxon>
        <taxon>Pseudomonadati</taxon>
        <taxon>Pseudomonadota</taxon>
        <taxon>Alphaproteobacteria</taxon>
        <taxon>Hyphomicrobiales</taxon>
        <taxon>Alsobacteraceae</taxon>
        <taxon>Alsobacter</taxon>
    </lineage>
</organism>
<comment type="caution">
    <text evidence="3">The sequence shown here is derived from an EMBL/GenBank/DDBJ whole genome shotgun (WGS) entry which is preliminary data.</text>
</comment>
<feature type="compositionally biased region" description="Acidic residues" evidence="1">
    <location>
        <begin position="127"/>
        <end position="141"/>
    </location>
</feature>
<evidence type="ECO:0000259" key="2">
    <source>
        <dbReference type="Pfam" id="PF10908"/>
    </source>
</evidence>
<evidence type="ECO:0000313" key="3">
    <source>
        <dbReference type="EMBL" id="GGH17405.1"/>
    </source>
</evidence>
<reference evidence="3" key="2">
    <citation type="submission" date="2020-09" db="EMBL/GenBank/DDBJ databases">
        <authorList>
            <person name="Sun Q."/>
            <person name="Zhou Y."/>
        </authorList>
    </citation>
    <scope>NUCLEOTIDE SEQUENCE</scope>
    <source>
        <strain evidence="3">CGMCC 1.12214</strain>
    </source>
</reference>
<dbReference type="Pfam" id="PF10908">
    <property type="entry name" value="Tlde1_dom"/>
    <property type="match status" value="1"/>
</dbReference>
<name>A0A917MJF0_9HYPH</name>
<gene>
    <name evidence="3" type="ORF">GCM10007036_18820</name>
</gene>
<dbReference type="EMBL" id="BMES01000001">
    <property type="protein sequence ID" value="GGH17405.1"/>
    <property type="molecule type" value="Genomic_DNA"/>
</dbReference>
<sequence>MTAGAAAWAVMTAPAPEAPLTISNRSPVRVNGPASPLAFTAKNFEDAYALEPKNGSAAPAAFTAKAFEIAYAQMQPLMEPGFSLGVPAKPLAQSAPMPSTFAWGAAEPSRAPAIVLASVPAPAVAAADDEDEDEDPEDPEAETVVAKAAPLPLPRPSEFRLPVPGGPRIAMEAPRRRGAPAVAQASPTDDRNFFEKLFGSQPKQNNGPQLAYAAPQDELLMRGPLQRMAPAPSTATAGTAIYDIASRTVHLPSGEKLEAHSGLGDRKDDIRYVRERMKGPTPPHTYDLTLRESLFHGVQAIRLTPVGGTAAIYGRDGLLAHTFMLGPGGDSNGCVSIRDYDRFLQAFMRGEIKRLVVVASL</sequence>
<dbReference type="Proteomes" id="UP000603912">
    <property type="component" value="Unassembled WGS sequence"/>
</dbReference>
<proteinExistence type="predicted"/>